<dbReference type="SUPFAM" id="SSF53448">
    <property type="entry name" value="Nucleotide-diphospho-sugar transferases"/>
    <property type="match status" value="1"/>
</dbReference>
<dbReference type="PANTHER" id="PTHR43685:SF2">
    <property type="entry name" value="GLYCOSYLTRANSFERASE 2-LIKE DOMAIN-CONTAINING PROTEIN"/>
    <property type="match status" value="1"/>
</dbReference>
<sequence length="275" mass="29877">MIALYNRRSTVERAIVSARSQTVAPARIIVVDDGSTDGSAELAEELGVVVVRQQNAGPGAARNRALQDVRTGWTAFLDSDDIWLPDHLATLLAGAGESDLVGSNARGVPTGRLVGHPHRGPKQLTSADMLFPESPLCTSAIMVRTELARKVGGFGLMRLGEDRDFWCRLLQHGTGVALPEITILYAEHSAQVSSDAEEMRYARRQLIASWATQPWMTPDLAARIDAVTSWDETRSALRSRKWRSAAISGRAVLSKRGGIPAVVTAVRYRAALRDL</sequence>
<dbReference type="InterPro" id="IPR001173">
    <property type="entry name" value="Glyco_trans_2-like"/>
</dbReference>
<keyword evidence="3" id="KW-1185">Reference proteome</keyword>
<dbReference type="Proteomes" id="UP000800981">
    <property type="component" value="Unassembled WGS sequence"/>
</dbReference>
<dbReference type="InterPro" id="IPR050834">
    <property type="entry name" value="Glycosyltransf_2"/>
</dbReference>
<dbReference type="CDD" id="cd00761">
    <property type="entry name" value="Glyco_tranf_GTA_type"/>
    <property type="match status" value="1"/>
</dbReference>
<comment type="caution">
    <text evidence="2">The sequence shown here is derived from an EMBL/GenBank/DDBJ whole genome shotgun (WGS) entry which is preliminary data.</text>
</comment>
<protein>
    <submittedName>
        <fullName evidence="2">Glycosyltransferase family 2 protein</fullName>
    </submittedName>
</protein>
<dbReference type="PANTHER" id="PTHR43685">
    <property type="entry name" value="GLYCOSYLTRANSFERASE"/>
    <property type="match status" value="1"/>
</dbReference>
<dbReference type="EMBL" id="JAANNP010000002">
    <property type="protein sequence ID" value="NHC13439.1"/>
    <property type="molecule type" value="Genomic_DNA"/>
</dbReference>
<proteinExistence type="predicted"/>
<evidence type="ECO:0000313" key="3">
    <source>
        <dbReference type="Proteomes" id="UP000800981"/>
    </source>
</evidence>
<gene>
    <name evidence="2" type="ORF">G9H71_06545</name>
</gene>
<feature type="domain" description="Glycosyltransferase 2-like" evidence="1">
    <location>
        <begin position="2"/>
        <end position="138"/>
    </location>
</feature>
<name>A0ABX0GUW1_9ACTN</name>
<organism evidence="2 3">
    <name type="scientific">Motilibacter deserti</name>
    <dbReference type="NCBI Taxonomy" id="2714956"/>
    <lineage>
        <taxon>Bacteria</taxon>
        <taxon>Bacillati</taxon>
        <taxon>Actinomycetota</taxon>
        <taxon>Actinomycetes</taxon>
        <taxon>Motilibacterales</taxon>
        <taxon>Motilibacteraceae</taxon>
        <taxon>Motilibacter</taxon>
    </lineage>
</organism>
<accession>A0ABX0GUW1</accession>
<evidence type="ECO:0000259" key="1">
    <source>
        <dbReference type="Pfam" id="PF00535"/>
    </source>
</evidence>
<evidence type="ECO:0000313" key="2">
    <source>
        <dbReference type="EMBL" id="NHC13439.1"/>
    </source>
</evidence>
<dbReference type="RefSeq" id="WP_196791742.1">
    <property type="nucleotide sequence ID" value="NZ_JAANNP010000002.1"/>
</dbReference>
<dbReference type="Gene3D" id="3.90.550.10">
    <property type="entry name" value="Spore Coat Polysaccharide Biosynthesis Protein SpsA, Chain A"/>
    <property type="match status" value="1"/>
</dbReference>
<dbReference type="InterPro" id="IPR029044">
    <property type="entry name" value="Nucleotide-diphossugar_trans"/>
</dbReference>
<dbReference type="Pfam" id="PF00535">
    <property type="entry name" value="Glycos_transf_2"/>
    <property type="match status" value="1"/>
</dbReference>
<reference evidence="2 3" key="1">
    <citation type="submission" date="2020-03" db="EMBL/GenBank/DDBJ databases">
        <title>Two novel Motilibacter sp.</title>
        <authorList>
            <person name="Liu S."/>
        </authorList>
    </citation>
    <scope>NUCLEOTIDE SEQUENCE [LARGE SCALE GENOMIC DNA]</scope>
    <source>
        <strain evidence="2 3">E257</strain>
    </source>
</reference>